<reference evidence="3" key="1">
    <citation type="submission" date="2022-11" db="UniProtKB">
        <authorList>
            <consortium name="WormBaseParasite"/>
        </authorList>
    </citation>
    <scope>IDENTIFICATION</scope>
</reference>
<keyword evidence="2" id="KW-1185">Reference proteome</keyword>
<protein>
    <submittedName>
        <fullName evidence="3">NADH dehydrogenase subunit 3</fullName>
    </submittedName>
</protein>
<dbReference type="WBParaSite" id="nRc.2.0.1.t28713-RA">
    <property type="protein sequence ID" value="nRc.2.0.1.t28713-RA"/>
    <property type="gene ID" value="nRc.2.0.1.g28713"/>
</dbReference>
<name>A0A915JRG7_ROMCU</name>
<evidence type="ECO:0000313" key="3">
    <source>
        <dbReference type="WBParaSite" id="nRc.2.0.1.t28713-RA"/>
    </source>
</evidence>
<dbReference type="AlphaFoldDB" id="A0A915JRG7"/>
<evidence type="ECO:0000256" key="1">
    <source>
        <dbReference type="SAM" id="Phobius"/>
    </source>
</evidence>
<sequence>MPFLLILSMLFSSIGILILVVGGTFLHSRLKAAGKKKF</sequence>
<keyword evidence="1" id="KW-0472">Membrane</keyword>
<keyword evidence="1" id="KW-0812">Transmembrane</keyword>
<accession>A0A915JRG7</accession>
<proteinExistence type="predicted"/>
<organism evidence="2 3">
    <name type="scientific">Romanomermis culicivorax</name>
    <name type="common">Nematode worm</name>
    <dbReference type="NCBI Taxonomy" id="13658"/>
    <lineage>
        <taxon>Eukaryota</taxon>
        <taxon>Metazoa</taxon>
        <taxon>Ecdysozoa</taxon>
        <taxon>Nematoda</taxon>
        <taxon>Enoplea</taxon>
        <taxon>Dorylaimia</taxon>
        <taxon>Mermithida</taxon>
        <taxon>Mermithoidea</taxon>
        <taxon>Mermithidae</taxon>
        <taxon>Romanomermis</taxon>
    </lineage>
</organism>
<dbReference type="Proteomes" id="UP000887565">
    <property type="component" value="Unplaced"/>
</dbReference>
<keyword evidence="1" id="KW-1133">Transmembrane helix</keyword>
<feature type="transmembrane region" description="Helical" evidence="1">
    <location>
        <begin position="6"/>
        <end position="26"/>
    </location>
</feature>
<evidence type="ECO:0000313" key="2">
    <source>
        <dbReference type="Proteomes" id="UP000887565"/>
    </source>
</evidence>